<dbReference type="Proteomes" id="UP001596023">
    <property type="component" value="Unassembled WGS sequence"/>
</dbReference>
<keyword evidence="3" id="KW-1185">Reference proteome</keyword>
<dbReference type="EMBL" id="JBHSGN010000008">
    <property type="protein sequence ID" value="MFC4672323.1"/>
    <property type="molecule type" value="Genomic_DNA"/>
</dbReference>
<name>A0ABV9KQU0_9BACT</name>
<comment type="caution">
    <text evidence="2">The sequence shown here is derived from an EMBL/GenBank/DDBJ whole genome shotgun (WGS) entry which is preliminary data.</text>
</comment>
<accession>A0ABV9KQU0</accession>
<feature type="compositionally biased region" description="Basic and acidic residues" evidence="1">
    <location>
        <begin position="28"/>
        <end position="48"/>
    </location>
</feature>
<dbReference type="RefSeq" id="WP_379993499.1">
    <property type="nucleotide sequence ID" value="NZ_JBHSGN010000008.1"/>
</dbReference>
<organism evidence="2 3">
    <name type="scientific">Dysgonomonas termitidis</name>
    <dbReference type="NCBI Taxonomy" id="1516126"/>
    <lineage>
        <taxon>Bacteria</taxon>
        <taxon>Pseudomonadati</taxon>
        <taxon>Bacteroidota</taxon>
        <taxon>Bacteroidia</taxon>
        <taxon>Bacteroidales</taxon>
        <taxon>Dysgonomonadaceae</taxon>
        <taxon>Dysgonomonas</taxon>
    </lineage>
</organism>
<proteinExistence type="predicted"/>
<feature type="region of interest" description="Disordered" evidence="1">
    <location>
        <begin position="1"/>
        <end position="67"/>
    </location>
</feature>
<sequence>MGKKINIQRDLESRRGISENNAMPKFYVEPEKQEKDAESEIIQEKETDQEVGQEAVPKRRRPSKGNA</sequence>
<evidence type="ECO:0000256" key="1">
    <source>
        <dbReference type="SAM" id="MobiDB-lite"/>
    </source>
</evidence>
<reference evidence="3" key="1">
    <citation type="journal article" date="2019" name="Int. J. Syst. Evol. Microbiol.">
        <title>The Global Catalogue of Microorganisms (GCM) 10K type strain sequencing project: providing services to taxonomists for standard genome sequencing and annotation.</title>
        <authorList>
            <consortium name="The Broad Institute Genomics Platform"/>
            <consortium name="The Broad Institute Genome Sequencing Center for Infectious Disease"/>
            <person name="Wu L."/>
            <person name="Ma J."/>
        </authorList>
    </citation>
    <scope>NUCLEOTIDE SEQUENCE [LARGE SCALE GENOMIC DNA]</scope>
    <source>
        <strain evidence="3">CCUG 66188</strain>
    </source>
</reference>
<gene>
    <name evidence="2" type="ORF">ACFO6W_01310</name>
</gene>
<evidence type="ECO:0000313" key="2">
    <source>
        <dbReference type="EMBL" id="MFC4672323.1"/>
    </source>
</evidence>
<feature type="compositionally biased region" description="Basic residues" evidence="1">
    <location>
        <begin position="58"/>
        <end position="67"/>
    </location>
</feature>
<feature type="compositionally biased region" description="Basic and acidic residues" evidence="1">
    <location>
        <begin position="7"/>
        <end position="17"/>
    </location>
</feature>
<protein>
    <submittedName>
        <fullName evidence="2">Uncharacterized protein</fullName>
    </submittedName>
</protein>
<evidence type="ECO:0000313" key="3">
    <source>
        <dbReference type="Proteomes" id="UP001596023"/>
    </source>
</evidence>